<dbReference type="OrthoDB" id="3220614at2759"/>
<dbReference type="EMBL" id="JAACJK010000002">
    <property type="protein sequence ID" value="KAF5341246.1"/>
    <property type="molecule type" value="Genomic_DNA"/>
</dbReference>
<dbReference type="PANTHER" id="PTHR38248">
    <property type="entry name" value="FUNK1 6"/>
    <property type="match status" value="1"/>
</dbReference>
<feature type="region of interest" description="Disordered" evidence="1">
    <location>
        <begin position="371"/>
        <end position="390"/>
    </location>
</feature>
<feature type="region of interest" description="Disordered" evidence="1">
    <location>
        <begin position="706"/>
        <end position="773"/>
    </location>
</feature>
<dbReference type="Pfam" id="PF17667">
    <property type="entry name" value="Pkinase_fungal"/>
    <property type="match status" value="1"/>
</dbReference>
<comment type="caution">
    <text evidence="3">The sequence shown here is derived from an EMBL/GenBank/DDBJ whole genome shotgun (WGS) entry which is preliminary data.</text>
</comment>
<keyword evidence="4" id="KW-1185">Reference proteome</keyword>
<name>A0A8H5FLK4_9AGAR</name>
<dbReference type="PANTHER" id="PTHR38248:SF2">
    <property type="entry name" value="FUNK1 11"/>
    <property type="match status" value="1"/>
</dbReference>
<evidence type="ECO:0000313" key="4">
    <source>
        <dbReference type="Proteomes" id="UP000541558"/>
    </source>
</evidence>
<dbReference type="InterPro" id="IPR046521">
    <property type="entry name" value="DUF6698"/>
</dbReference>
<proteinExistence type="predicted"/>
<accession>A0A8H5FLK4</accession>
<dbReference type="Pfam" id="PF20414">
    <property type="entry name" value="DUF6698"/>
    <property type="match status" value="2"/>
</dbReference>
<dbReference type="Gene3D" id="1.10.510.10">
    <property type="entry name" value="Transferase(Phosphotransferase) domain 1"/>
    <property type="match status" value="1"/>
</dbReference>
<reference evidence="3 4" key="1">
    <citation type="journal article" date="2020" name="ISME J.">
        <title>Uncovering the hidden diversity of litter-decomposition mechanisms in mushroom-forming fungi.</title>
        <authorList>
            <person name="Floudas D."/>
            <person name="Bentzer J."/>
            <person name="Ahren D."/>
            <person name="Johansson T."/>
            <person name="Persson P."/>
            <person name="Tunlid A."/>
        </authorList>
    </citation>
    <scope>NUCLEOTIDE SEQUENCE [LARGE SCALE GENOMIC DNA]</scope>
    <source>
        <strain evidence="3 4">CBS 175.51</strain>
    </source>
</reference>
<dbReference type="AlphaFoldDB" id="A0A8H5FLK4"/>
<dbReference type="InterPro" id="IPR040976">
    <property type="entry name" value="Pkinase_fungal"/>
</dbReference>
<dbReference type="InterPro" id="IPR011009">
    <property type="entry name" value="Kinase-like_dom_sf"/>
</dbReference>
<organism evidence="3 4">
    <name type="scientific">Ephemerocybe angulata</name>
    <dbReference type="NCBI Taxonomy" id="980116"/>
    <lineage>
        <taxon>Eukaryota</taxon>
        <taxon>Fungi</taxon>
        <taxon>Dikarya</taxon>
        <taxon>Basidiomycota</taxon>
        <taxon>Agaricomycotina</taxon>
        <taxon>Agaricomycetes</taxon>
        <taxon>Agaricomycetidae</taxon>
        <taxon>Agaricales</taxon>
        <taxon>Agaricineae</taxon>
        <taxon>Psathyrellaceae</taxon>
        <taxon>Ephemerocybe</taxon>
    </lineage>
</organism>
<feature type="compositionally biased region" description="Basic and acidic residues" evidence="1">
    <location>
        <begin position="763"/>
        <end position="773"/>
    </location>
</feature>
<protein>
    <recommendedName>
        <fullName evidence="2">Fungal-type protein kinase domain-containing protein</fullName>
    </recommendedName>
</protein>
<feature type="domain" description="Fungal-type protein kinase" evidence="2">
    <location>
        <begin position="400"/>
        <end position="556"/>
    </location>
</feature>
<dbReference type="Proteomes" id="UP000541558">
    <property type="component" value="Unassembled WGS sequence"/>
</dbReference>
<evidence type="ECO:0000259" key="2">
    <source>
        <dbReference type="Pfam" id="PF17667"/>
    </source>
</evidence>
<sequence length="788" mass="88297">MEQTQKQLRNGDISIGGAHWPIFVYKNEIFDPERPWRGLFRNELLVKGFKHIFTSPSSVDDEPRATRSGNARIHGMTRVTPASLAYVATQIRFALSSASVFSRTDRETDSETFYTSVLELLEDPEEQDEVKPLLAWWNQRVFPSFSTSRRLAPSNSALSKIKQYRRVLLEKGALRGRCNDSKRLKADILDWIVPSGGAPLEPPLEKHSKVGRGFNHSRTGFLLCPTGLDWSDERIRKQLVAGEIGADADLWPIFLYENEVFDPENPWNGLLRNELLVRTFKSIFGPSNPDESGCEHHKITHVTPATLAYISAQIRFALCPNPIFARRDKVTKTEAFYRSILSLLEDPEEKDEVGELLHWWDQHVLPSLSSSSTQDLVPSNDGASITPHSQMKQRVKGTLAKVDSFAAKRAKTKDYRPKNFESKDFFNRTLSCMALEVPGRSLVHFTSQKQAIRAIRDAIQAHCNLLIGHILHRDVTVDSILLNGNPKPDELSLIDLSMAMPAEGERIKLSPEGRTGNKIFRSYAVLRSGMAEQILSPVAHDYLDDLEAFFYVLCYLIHRFARPGRPVSGEHPVLLQWAGNDCSIAAERKSRYLRVEGPGAHLPPSFWSSATLKLADDYRAFLIKGLDIKTTIRAASGPRYVIPTPASMAPQLRMQLYDHIDGHYAQVLGFFNTALDSLDQPGGDAPRVLRIPPPWIPSNQIRYHSPPVALSDDGSDLETGYKPYVSSPDRADSIASTSPVSRLSKWDSSEISDDEDGPATKCRRGEDDADGNRLYDILEQAGAEDGED</sequence>
<evidence type="ECO:0000256" key="1">
    <source>
        <dbReference type="SAM" id="MobiDB-lite"/>
    </source>
</evidence>
<dbReference type="SUPFAM" id="SSF56112">
    <property type="entry name" value="Protein kinase-like (PK-like)"/>
    <property type="match status" value="1"/>
</dbReference>
<gene>
    <name evidence="3" type="ORF">D9611_005968</name>
</gene>
<evidence type="ECO:0000313" key="3">
    <source>
        <dbReference type="EMBL" id="KAF5341246.1"/>
    </source>
</evidence>